<dbReference type="Pfam" id="PF13561">
    <property type="entry name" value="adh_short_C2"/>
    <property type="match status" value="1"/>
</dbReference>
<dbReference type="Proteomes" id="UP000256941">
    <property type="component" value="Unassembled WGS sequence"/>
</dbReference>
<dbReference type="RefSeq" id="WP_166435447.1">
    <property type="nucleotide sequence ID" value="NZ_CP038196.1"/>
</dbReference>
<organism evidence="2 3">
    <name type="scientific">Paracoccus versutus</name>
    <name type="common">Thiobacillus versutus</name>
    <dbReference type="NCBI Taxonomy" id="34007"/>
    <lineage>
        <taxon>Bacteria</taxon>
        <taxon>Pseudomonadati</taxon>
        <taxon>Pseudomonadota</taxon>
        <taxon>Alphaproteobacteria</taxon>
        <taxon>Rhodobacterales</taxon>
        <taxon>Paracoccaceae</taxon>
        <taxon>Paracoccus</taxon>
    </lineage>
</organism>
<sequence length="253" mass="27285">MELGIAGKRAVVIGGSQGLGLSVCERFADEGVDLVIFARNEERLANARDALIARNPKIKVDTVSGDIADAEDIERLKQEVVDTGGMQILILNTPPPPRPMTELLLETDDKRWENAYRWQLKGALLVLRRLAPLLIGQDNARIVAITSASIKEPLENHALSTVYRAGVQAALKHLSLEMAKYNVTVNSVAPAVVVTDTYHTVHNIDDRISKIPLGRAGKPEELSAAVAFFASELAGFTTGATLQVDGGCTRALV</sequence>
<dbReference type="PRINTS" id="PR00081">
    <property type="entry name" value="GDHRDH"/>
</dbReference>
<proteinExistence type="inferred from homology"/>
<dbReference type="InterPro" id="IPR050259">
    <property type="entry name" value="SDR"/>
</dbReference>
<reference evidence="2 3" key="1">
    <citation type="submission" date="2018-08" db="EMBL/GenBank/DDBJ databases">
        <title>Genomic Encyclopedia of Archaeal and Bacterial Type Strains, Phase II (KMG-II): from individual species to whole genera.</title>
        <authorList>
            <person name="Goeker M."/>
        </authorList>
    </citation>
    <scope>NUCLEOTIDE SEQUENCE [LARGE SCALE GENOMIC DNA]</scope>
    <source>
        <strain evidence="2 3">DSM 17099</strain>
    </source>
</reference>
<dbReference type="SUPFAM" id="SSF51735">
    <property type="entry name" value="NAD(P)-binding Rossmann-fold domains"/>
    <property type="match status" value="1"/>
</dbReference>
<protein>
    <submittedName>
        <fullName evidence="2">3-oxoacyl-[acyl-carrier protein] reductase</fullName>
    </submittedName>
</protein>
<dbReference type="PANTHER" id="PTHR42879:SF6">
    <property type="entry name" value="NADPH-DEPENDENT REDUCTASE BACG"/>
    <property type="match status" value="1"/>
</dbReference>
<dbReference type="InterPro" id="IPR002347">
    <property type="entry name" value="SDR_fam"/>
</dbReference>
<evidence type="ECO:0000313" key="3">
    <source>
        <dbReference type="Proteomes" id="UP000256941"/>
    </source>
</evidence>
<gene>
    <name evidence="2" type="ORF">BDD41_1856</name>
</gene>
<name>A0A3D9XS88_PARVE</name>
<evidence type="ECO:0000256" key="1">
    <source>
        <dbReference type="ARBA" id="ARBA00006484"/>
    </source>
</evidence>
<dbReference type="Gene3D" id="3.40.50.720">
    <property type="entry name" value="NAD(P)-binding Rossmann-like Domain"/>
    <property type="match status" value="1"/>
</dbReference>
<dbReference type="PANTHER" id="PTHR42879">
    <property type="entry name" value="3-OXOACYL-(ACYL-CARRIER-PROTEIN) REDUCTASE"/>
    <property type="match status" value="1"/>
</dbReference>
<dbReference type="EMBL" id="QTUJ01000001">
    <property type="protein sequence ID" value="REF73307.1"/>
    <property type="molecule type" value="Genomic_DNA"/>
</dbReference>
<comment type="caution">
    <text evidence="2">The sequence shown here is derived from an EMBL/GenBank/DDBJ whole genome shotgun (WGS) entry which is preliminary data.</text>
</comment>
<dbReference type="AlphaFoldDB" id="A0A3D9XS88"/>
<accession>A0A3D9XS88</accession>
<dbReference type="InterPro" id="IPR036291">
    <property type="entry name" value="NAD(P)-bd_dom_sf"/>
</dbReference>
<comment type="similarity">
    <text evidence="1">Belongs to the short-chain dehydrogenases/reductases (SDR) family.</text>
</comment>
<evidence type="ECO:0000313" key="2">
    <source>
        <dbReference type="EMBL" id="REF73307.1"/>
    </source>
</evidence>